<evidence type="ECO:0000313" key="4">
    <source>
        <dbReference type="EMBL" id="AFJ01777.1"/>
    </source>
</evidence>
<sequence precursor="true">MITKFVVFISAILLSLSAAASPDIQHWQTEQGTRVYFVAAPELPMLDVRLIFDAGAARDGALPGTALMTNAMLDEGTKQADSDAIAASFDNVGANFSTSSERDMALLKLRTLTKKDALEPALAMFTQLASEPIFPEAPFARLKNQLKTRLQAEQQSPKSIGERAFYAALFGDHPYHRMPAGDMASLEKITPEHLQRFFDRYYVAGNATLVLVGAITEQQARKIADNLSQSLNPGDKAAALPAVDALTEASFEHIAFPSSQTHLFVGQPGMTRNDPDYFPLYVGNHILGGSGLVSLISNEIREKRGLSYSSYSYFQPMREAGPYQLGLQTRNAQADEALEVLKQTLTRFVENGPTAEQLAAAKQNITGGFPLRVDSNSKIADYLGAIGFYDLPLDYLETLNEKVNAVTATQIQEAFERRIHPEKMVTVLVGGKVEE</sequence>
<dbReference type="GO" id="GO:0006508">
    <property type="term" value="P:proteolysis"/>
    <property type="evidence" value="ECO:0007669"/>
    <property type="project" value="UniProtKB-KW"/>
</dbReference>
<accession>I1YFT4</accession>
<dbReference type="RefSeq" id="WP_014703199.1">
    <property type="nucleotide sequence ID" value="NC_017856.1"/>
</dbReference>
<feature type="domain" description="Peptidase M16 C-terminal" evidence="3">
    <location>
        <begin position="188"/>
        <end position="364"/>
    </location>
</feature>
<proteinExistence type="predicted"/>
<dbReference type="STRING" id="754477.Q7C_605"/>
<feature type="domain" description="Peptidase M16 N-terminal" evidence="2">
    <location>
        <begin position="46"/>
        <end position="177"/>
    </location>
</feature>
<dbReference type="PATRIC" id="fig|754477.3.peg.598"/>
<dbReference type="SUPFAM" id="SSF63411">
    <property type="entry name" value="LuxS/MPP-like metallohydrolase"/>
    <property type="match status" value="2"/>
</dbReference>
<keyword evidence="5" id="KW-1185">Reference proteome</keyword>
<evidence type="ECO:0000259" key="2">
    <source>
        <dbReference type="Pfam" id="PF00675"/>
    </source>
</evidence>
<dbReference type="Pfam" id="PF00675">
    <property type="entry name" value="Peptidase_M16"/>
    <property type="match status" value="1"/>
</dbReference>
<dbReference type="Pfam" id="PF05193">
    <property type="entry name" value="Peptidase_M16_C"/>
    <property type="match status" value="1"/>
</dbReference>
<dbReference type="GO" id="GO:0046872">
    <property type="term" value="F:metal ion binding"/>
    <property type="evidence" value="ECO:0007669"/>
    <property type="project" value="InterPro"/>
</dbReference>
<name>I1YFT4_METFJ</name>
<dbReference type="AlphaFoldDB" id="I1YFT4"/>
<feature type="chain" id="PRO_5003654074" evidence="1">
    <location>
        <begin position="21"/>
        <end position="435"/>
    </location>
</feature>
<dbReference type="HOGENOM" id="CLU_009902_6_0_6"/>
<dbReference type="KEGG" id="mec:Q7C_605"/>
<feature type="signal peptide" evidence="1">
    <location>
        <begin position="1"/>
        <end position="20"/>
    </location>
</feature>
<dbReference type="Proteomes" id="UP000009145">
    <property type="component" value="Chromosome"/>
</dbReference>
<dbReference type="InterPro" id="IPR011765">
    <property type="entry name" value="Pept_M16_N"/>
</dbReference>
<dbReference type="Gene3D" id="3.30.830.10">
    <property type="entry name" value="Metalloenzyme, LuxS/M16 peptidase-like"/>
    <property type="match status" value="2"/>
</dbReference>
<keyword evidence="4" id="KW-0645">Protease</keyword>
<keyword evidence="4" id="KW-0378">Hydrolase</keyword>
<reference evidence="4" key="1">
    <citation type="journal article" date="2012" name="J. Bacteriol.">
        <title>Complete genome sequences of Methylophaga sp. strain JAM1 and Methylophaga sp. strain JAM7.</title>
        <authorList>
            <person name="Villeneuve C."/>
            <person name="Martineau C."/>
            <person name="Mauffrey F."/>
            <person name="Villemur R."/>
        </authorList>
    </citation>
    <scope>NUCLEOTIDE SEQUENCE [LARGE SCALE GENOMIC DNA]</scope>
    <source>
        <strain evidence="4">JAM7</strain>
    </source>
</reference>
<dbReference type="OrthoDB" id="9811314at2"/>
<evidence type="ECO:0000313" key="5">
    <source>
        <dbReference type="Proteomes" id="UP000009145"/>
    </source>
</evidence>
<organism evidence="4 5">
    <name type="scientific">Methylophaga frappieri (strain ATCC BAA-2434 / DSM 25690 / JAM7)</name>
    <dbReference type="NCBI Taxonomy" id="754477"/>
    <lineage>
        <taxon>Bacteria</taxon>
        <taxon>Pseudomonadati</taxon>
        <taxon>Pseudomonadota</taxon>
        <taxon>Gammaproteobacteria</taxon>
        <taxon>Thiotrichales</taxon>
        <taxon>Piscirickettsiaceae</taxon>
        <taxon>Methylophaga</taxon>
    </lineage>
</organism>
<protein>
    <submittedName>
        <fullName evidence="4">Zinc protease</fullName>
    </submittedName>
</protein>
<dbReference type="GO" id="GO:0008233">
    <property type="term" value="F:peptidase activity"/>
    <property type="evidence" value="ECO:0007669"/>
    <property type="project" value="UniProtKB-KW"/>
</dbReference>
<dbReference type="InterPro" id="IPR011249">
    <property type="entry name" value="Metalloenz_LuxS/M16"/>
</dbReference>
<dbReference type="PANTHER" id="PTHR11851:SF224">
    <property type="entry name" value="PROCESSING PROTEASE"/>
    <property type="match status" value="1"/>
</dbReference>
<evidence type="ECO:0000259" key="3">
    <source>
        <dbReference type="Pfam" id="PF05193"/>
    </source>
</evidence>
<dbReference type="EMBL" id="CP003380">
    <property type="protein sequence ID" value="AFJ01777.1"/>
    <property type="molecule type" value="Genomic_DNA"/>
</dbReference>
<keyword evidence="1" id="KW-0732">Signal</keyword>
<evidence type="ECO:0000256" key="1">
    <source>
        <dbReference type="SAM" id="SignalP"/>
    </source>
</evidence>
<gene>
    <name evidence="4" type="ordered locus">Q7C_605</name>
</gene>
<dbReference type="PANTHER" id="PTHR11851">
    <property type="entry name" value="METALLOPROTEASE"/>
    <property type="match status" value="1"/>
</dbReference>
<dbReference type="InterPro" id="IPR050361">
    <property type="entry name" value="MPP/UQCRC_Complex"/>
</dbReference>
<dbReference type="InterPro" id="IPR007863">
    <property type="entry name" value="Peptidase_M16_C"/>
</dbReference>
<dbReference type="eggNOG" id="COG0612">
    <property type="taxonomic scope" value="Bacteria"/>
</dbReference>